<organism evidence="7 8">
    <name type="scientific">Roseomonas acroporae</name>
    <dbReference type="NCBI Taxonomy" id="2937791"/>
    <lineage>
        <taxon>Bacteria</taxon>
        <taxon>Pseudomonadati</taxon>
        <taxon>Pseudomonadota</taxon>
        <taxon>Alphaproteobacteria</taxon>
        <taxon>Acetobacterales</taxon>
        <taxon>Roseomonadaceae</taxon>
        <taxon>Roseomonas</taxon>
    </lineage>
</organism>
<dbReference type="InterPro" id="IPR015422">
    <property type="entry name" value="PyrdxlP-dep_Trfase_small"/>
</dbReference>
<dbReference type="RefSeq" id="WP_248666999.1">
    <property type="nucleotide sequence ID" value="NZ_JALPRX010000040.1"/>
</dbReference>
<evidence type="ECO:0000256" key="4">
    <source>
        <dbReference type="ARBA" id="ARBA00023125"/>
    </source>
</evidence>
<dbReference type="SUPFAM" id="SSF53383">
    <property type="entry name" value="PLP-dependent transferases"/>
    <property type="match status" value="1"/>
</dbReference>
<dbReference type="InterPro" id="IPR036388">
    <property type="entry name" value="WH-like_DNA-bd_sf"/>
</dbReference>
<accession>A0A9X2BTQ8</accession>
<dbReference type="SMART" id="SM00345">
    <property type="entry name" value="HTH_GNTR"/>
    <property type="match status" value="1"/>
</dbReference>
<keyword evidence="5" id="KW-0804">Transcription</keyword>
<dbReference type="CDD" id="cd07377">
    <property type="entry name" value="WHTH_GntR"/>
    <property type="match status" value="1"/>
</dbReference>
<dbReference type="SUPFAM" id="SSF46785">
    <property type="entry name" value="Winged helix' DNA-binding domain"/>
    <property type="match status" value="1"/>
</dbReference>
<evidence type="ECO:0000256" key="3">
    <source>
        <dbReference type="ARBA" id="ARBA00023015"/>
    </source>
</evidence>
<sequence>MDYHALADRIAADIAHGRLRPGDRLPPLRQFAHRQGIAASTASRVYAELGRRGLVAGEVGRGTFIRATPGAPSSLPEWIETGEVNLVTNIAMLPGQDALVRRALAALAAQPAPLDDQGARRLADPAWATALGRAGWQPDPAGLLLAGSARGAFAASFAALVPAGGRIGFESLSYPTARTLAQRLGALPVPLAMDEDGIRPDAIEAAHRAAPLDALYLQPVLHNPLGTTMPPARRAAVAALLRRLGLVAVEDAVYGFLEPDVPPLAALAPERVVLVDSLSKRVSPGQTLGFVAAPPALAGRIAPALRGGAWFATGLARDLAGRMLAEGSIAALEAEKRAEAVRRQALAREALAGLALRANPRAFHLWLELPEPWRAEAFAAAAARRGIAVSPGAAFAMAPGHAPAAVRLALGLPGPERLRAALATLAALARGTAELPEME</sequence>
<dbReference type="PANTHER" id="PTHR46577">
    <property type="entry name" value="HTH-TYPE TRANSCRIPTIONAL REGULATORY PROTEIN GABR"/>
    <property type="match status" value="1"/>
</dbReference>
<keyword evidence="3" id="KW-0805">Transcription regulation</keyword>
<dbReference type="GO" id="GO:0003677">
    <property type="term" value="F:DNA binding"/>
    <property type="evidence" value="ECO:0007669"/>
    <property type="project" value="UniProtKB-KW"/>
</dbReference>
<dbReference type="Gene3D" id="3.40.640.10">
    <property type="entry name" value="Type I PLP-dependent aspartate aminotransferase-like (Major domain)"/>
    <property type="match status" value="1"/>
</dbReference>
<keyword evidence="8" id="KW-1185">Reference proteome</keyword>
<keyword evidence="7" id="KW-0032">Aminotransferase</keyword>
<keyword evidence="2" id="KW-0663">Pyridoxal phosphate</keyword>
<evidence type="ECO:0000259" key="6">
    <source>
        <dbReference type="PROSITE" id="PS50949"/>
    </source>
</evidence>
<dbReference type="PROSITE" id="PS50949">
    <property type="entry name" value="HTH_GNTR"/>
    <property type="match status" value="1"/>
</dbReference>
<dbReference type="Pfam" id="PF00392">
    <property type="entry name" value="GntR"/>
    <property type="match status" value="1"/>
</dbReference>
<comment type="caution">
    <text evidence="7">The sequence shown here is derived from an EMBL/GenBank/DDBJ whole genome shotgun (WGS) entry which is preliminary data.</text>
</comment>
<reference evidence="7" key="1">
    <citation type="submission" date="2022-04" db="EMBL/GenBank/DDBJ databases">
        <title>Roseomonas acroporae sp. nov., isolated from coral Acropora digitifera.</title>
        <authorList>
            <person name="Sun H."/>
        </authorList>
    </citation>
    <scope>NUCLEOTIDE SEQUENCE</scope>
    <source>
        <strain evidence="7">NAR14</strain>
    </source>
</reference>
<evidence type="ECO:0000256" key="2">
    <source>
        <dbReference type="ARBA" id="ARBA00022898"/>
    </source>
</evidence>
<dbReference type="CDD" id="cd00609">
    <property type="entry name" value="AAT_like"/>
    <property type="match status" value="1"/>
</dbReference>
<keyword evidence="7" id="KW-0808">Transferase</keyword>
<evidence type="ECO:0000256" key="5">
    <source>
        <dbReference type="ARBA" id="ARBA00023163"/>
    </source>
</evidence>
<dbReference type="Pfam" id="PF00155">
    <property type="entry name" value="Aminotran_1_2"/>
    <property type="match status" value="1"/>
</dbReference>
<dbReference type="PANTHER" id="PTHR46577:SF1">
    <property type="entry name" value="HTH-TYPE TRANSCRIPTIONAL REGULATORY PROTEIN GABR"/>
    <property type="match status" value="1"/>
</dbReference>
<dbReference type="InterPro" id="IPR015421">
    <property type="entry name" value="PyrdxlP-dep_Trfase_major"/>
</dbReference>
<dbReference type="InterPro" id="IPR004839">
    <property type="entry name" value="Aminotransferase_I/II_large"/>
</dbReference>
<evidence type="ECO:0000256" key="1">
    <source>
        <dbReference type="ARBA" id="ARBA00005384"/>
    </source>
</evidence>
<dbReference type="GO" id="GO:0003700">
    <property type="term" value="F:DNA-binding transcription factor activity"/>
    <property type="evidence" value="ECO:0007669"/>
    <property type="project" value="InterPro"/>
</dbReference>
<evidence type="ECO:0000313" key="7">
    <source>
        <dbReference type="EMBL" id="MCK8784873.1"/>
    </source>
</evidence>
<dbReference type="GO" id="GO:0030170">
    <property type="term" value="F:pyridoxal phosphate binding"/>
    <property type="evidence" value="ECO:0007669"/>
    <property type="project" value="InterPro"/>
</dbReference>
<proteinExistence type="inferred from homology"/>
<dbReference type="AlphaFoldDB" id="A0A9X2BTQ8"/>
<dbReference type="InterPro" id="IPR015424">
    <property type="entry name" value="PyrdxlP-dep_Trfase"/>
</dbReference>
<keyword evidence="4" id="KW-0238">DNA-binding</keyword>
<dbReference type="GO" id="GO:0008483">
    <property type="term" value="F:transaminase activity"/>
    <property type="evidence" value="ECO:0007669"/>
    <property type="project" value="UniProtKB-KW"/>
</dbReference>
<dbReference type="Proteomes" id="UP001139516">
    <property type="component" value="Unassembled WGS sequence"/>
</dbReference>
<gene>
    <name evidence="7" type="ORF">M0638_10810</name>
</gene>
<dbReference type="Gene3D" id="3.90.1150.10">
    <property type="entry name" value="Aspartate Aminotransferase, domain 1"/>
    <property type="match status" value="1"/>
</dbReference>
<comment type="similarity">
    <text evidence="1">In the C-terminal section; belongs to the class-I pyridoxal-phosphate-dependent aminotransferase family.</text>
</comment>
<dbReference type="InterPro" id="IPR036390">
    <property type="entry name" value="WH_DNA-bd_sf"/>
</dbReference>
<dbReference type="Gene3D" id="1.10.10.10">
    <property type="entry name" value="Winged helix-like DNA-binding domain superfamily/Winged helix DNA-binding domain"/>
    <property type="match status" value="1"/>
</dbReference>
<dbReference type="InterPro" id="IPR000524">
    <property type="entry name" value="Tscrpt_reg_HTH_GntR"/>
</dbReference>
<protein>
    <submittedName>
        <fullName evidence="7">PLP-dependent aminotransferase family protein</fullName>
    </submittedName>
</protein>
<evidence type="ECO:0000313" key="8">
    <source>
        <dbReference type="Proteomes" id="UP001139516"/>
    </source>
</evidence>
<feature type="domain" description="HTH gntR-type" evidence="6">
    <location>
        <begin position="1"/>
        <end position="68"/>
    </location>
</feature>
<name>A0A9X2BTQ8_9PROT</name>
<dbReference type="EMBL" id="JALPRX010000040">
    <property type="protein sequence ID" value="MCK8784873.1"/>
    <property type="molecule type" value="Genomic_DNA"/>
</dbReference>
<dbReference type="InterPro" id="IPR051446">
    <property type="entry name" value="HTH_trans_reg/aminotransferase"/>
</dbReference>